<sequence length="241" mass="25609">MGAVKAAIADGVLTFMWVFCASTFGILTSLISAYIGLENTQWMASLFITTVLVFAFLFIFGIIGDLLGGATFNPTATAAFHAVGLGGSNSLYSAALRFPAQAAGAVGGVLAVMEVMPIQYKHMLGGPSLKVDLHTGAIAEGVLTFIITFLVLLIVLKGPSNPLVKNWLLSVATIALVVAGSSYTGPSMNPANAFGWAFINDKHQTWEQFYVYWICPFVGAILAAWIFRAIFPPPAPKQKKA</sequence>
<keyword evidence="2" id="KW-1185">Reference proteome</keyword>
<proteinExistence type="predicted"/>
<name>A0ACB9ZS29_CATRO</name>
<gene>
    <name evidence="1" type="ORF">M9H77_36529</name>
</gene>
<protein>
    <submittedName>
        <fullName evidence="1">Uncharacterized protein</fullName>
    </submittedName>
</protein>
<organism evidence="1 2">
    <name type="scientific">Catharanthus roseus</name>
    <name type="common">Madagascar periwinkle</name>
    <name type="synonym">Vinca rosea</name>
    <dbReference type="NCBI Taxonomy" id="4058"/>
    <lineage>
        <taxon>Eukaryota</taxon>
        <taxon>Viridiplantae</taxon>
        <taxon>Streptophyta</taxon>
        <taxon>Embryophyta</taxon>
        <taxon>Tracheophyta</taxon>
        <taxon>Spermatophyta</taxon>
        <taxon>Magnoliopsida</taxon>
        <taxon>eudicotyledons</taxon>
        <taxon>Gunneridae</taxon>
        <taxon>Pentapetalae</taxon>
        <taxon>asterids</taxon>
        <taxon>lamiids</taxon>
        <taxon>Gentianales</taxon>
        <taxon>Apocynaceae</taxon>
        <taxon>Rauvolfioideae</taxon>
        <taxon>Vinceae</taxon>
        <taxon>Catharanthinae</taxon>
        <taxon>Catharanthus</taxon>
    </lineage>
</organism>
<dbReference type="EMBL" id="CM044708">
    <property type="protein sequence ID" value="KAI5650524.1"/>
    <property type="molecule type" value="Genomic_DNA"/>
</dbReference>
<evidence type="ECO:0000313" key="1">
    <source>
        <dbReference type="EMBL" id="KAI5650524.1"/>
    </source>
</evidence>
<evidence type="ECO:0000313" key="2">
    <source>
        <dbReference type="Proteomes" id="UP001060085"/>
    </source>
</evidence>
<accession>A0ACB9ZS29</accession>
<comment type="caution">
    <text evidence="1">The sequence shown here is derived from an EMBL/GenBank/DDBJ whole genome shotgun (WGS) entry which is preliminary data.</text>
</comment>
<reference evidence="2" key="1">
    <citation type="journal article" date="2023" name="Nat. Plants">
        <title>Single-cell RNA sequencing provides a high-resolution roadmap for understanding the multicellular compartmentation of specialized metabolism.</title>
        <authorList>
            <person name="Sun S."/>
            <person name="Shen X."/>
            <person name="Li Y."/>
            <person name="Li Y."/>
            <person name="Wang S."/>
            <person name="Li R."/>
            <person name="Zhang H."/>
            <person name="Shen G."/>
            <person name="Guo B."/>
            <person name="Wei J."/>
            <person name="Xu J."/>
            <person name="St-Pierre B."/>
            <person name="Chen S."/>
            <person name="Sun C."/>
        </authorList>
    </citation>
    <scope>NUCLEOTIDE SEQUENCE [LARGE SCALE GENOMIC DNA]</scope>
</reference>
<dbReference type="Proteomes" id="UP001060085">
    <property type="component" value="Linkage Group LG08"/>
</dbReference>